<keyword evidence="5" id="KW-0472">Membrane</keyword>
<keyword evidence="5" id="KW-0460">Magnesium</keyword>
<feature type="binding site" evidence="5">
    <location>
        <position position="172"/>
    </location>
    <ligand>
        <name>Mg(2+)</name>
        <dbReference type="ChEBI" id="CHEBI:18420"/>
    </ligand>
</feature>
<dbReference type="NCBIfam" id="TIGR01983">
    <property type="entry name" value="UbiG"/>
    <property type="match status" value="1"/>
</dbReference>
<accession>A0A0C9QQG2</accession>
<dbReference type="Proteomes" id="UP000694866">
    <property type="component" value="Unplaced"/>
</dbReference>
<dbReference type="CTD" id="51805"/>
<dbReference type="RefSeq" id="XP_011304711.1">
    <property type="nucleotide sequence ID" value="XM_011306409.1"/>
</dbReference>
<dbReference type="GO" id="GO:0061542">
    <property type="term" value="F:3-demethylubiquinol 3-O-methyltransferase activity"/>
    <property type="evidence" value="ECO:0007669"/>
    <property type="project" value="UniProtKB-UniRule"/>
</dbReference>
<feature type="binding site" evidence="5">
    <location>
        <position position="103"/>
    </location>
    <ligand>
        <name>S-adenosyl-L-methionine</name>
        <dbReference type="ChEBI" id="CHEBI:59789"/>
    </ligand>
</feature>
<keyword evidence="2 5" id="KW-0808">Transferase</keyword>
<evidence type="ECO:0000256" key="5">
    <source>
        <dbReference type="HAMAP-Rule" id="MF_03190"/>
    </source>
</evidence>
<gene>
    <name evidence="6" type="primary">Coq3_0</name>
    <name evidence="8" type="synonym">Coq3</name>
    <name evidence="5" type="synonym">coq3</name>
    <name evidence="6" type="ORF">g.12413</name>
</gene>
<dbReference type="GO" id="GO:0032259">
    <property type="term" value="P:methylation"/>
    <property type="evidence" value="ECO:0007669"/>
    <property type="project" value="UniProtKB-KW"/>
</dbReference>
<keyword evidence="1 5" id="KW-0489">Methyltransferase</keyword>
<evidence type="ECO:0000313" key="8">
    <source>
        <dbReference type="RefSeq" id="XP_011304711.1"/>
    </source>
</evidence>
<feature type="binding site" evidence="5">
    <location>
        <position position="176"/>
    </location>
    <ligand>
        <name>Mg(2+)</name>
        <dbReference type="ChEBI" id="CHEBI:18420"/>
    </ligand>
</feature>
<dbReference type="HAMAP" id="MF_00472">
    <property type="entry name" value="UbiG"/>
    <property type="match status" value="1"/>
</dbReference>
<organism evidence="6">
    <name type="scientific">Fopius arisanus</name>
    <dbReference type="NCBI Taxonomy" id="64838"/>
    <lineage>
        <taxon>Eukaryota</taxon>
        <taxon>Metazoa</taxon>
        <taxon>Ecdysozoa</taxon>
        <taxon>Arthropoda</taxon>
        <taxon>Hexapoda</taxon>
        <taxon>Insecta</taxon>
        <taxon>Pterygota</taxon>
        <taxon>Neoptera</taxon>
        <taxon>Endopterygota</taxon>
        <taxon>Hymenoptera</taxon>
        <taxon>Apocrita</taxon>
        <taxon>Ichneumonoidea</taxon>
        <taxon>Braconidae</taxon>
        <taxon>Opiinae</taxon>
        <taxon>Fopius</taxon>
    </lineage>
</organism>
<comment type="subcellular location">
    <subcellularLocation>
        <location evidence="5">Mitochondrion inner membrane</location>
        <topology evidence="5">Peripheral membrane protein</topology>
        <orientation evidence="5">Matrix side</orientation>
    </subcellularLocation>
</comment>
<comment type="subunit">
    <text evidence="5">Component of a multi-subunit COQ enzyme complex.</text>
</comment>
<dbReference type="GeneID" id="105267509"/>
<evidence type="ECO:0000256" key="4">
    <source>
        <dbReference type="ARBA" id="ARBA00022691"/>
    </source>
</evidence>
<dbReference type="OrthoDB" id="3265906at2759"/>
<evidence type="ECO:0000256" key="3">
    <source>
        <dbReference type="ARBA" id="ARBA00022688"/>
    </source>
</evidence>
<name>A0A0C9QQG2_9HYME</name>
<comment type="pathway">
    <text evidence="5">Cofactor biosynthesis; ubiquinone biosynthesis.</text>
</comment>
<evidence type="ECO:0000256" key="1">
    <source>
        <dbReference type="ARBA" id="ARBA00022603"/>
    </source>
</evidence>
<dbReference type="PANTHER" id="PTHR43464:SF19">
    <property type="entry name" value="UBIQUINONE BIOSYNTHESIS O-METHYLTRANSFERASE, MITOCHONDRIAL"/>
    <property type="match status" value="1"/>
</dbReference>
<keyword evidence="3 5" id="KW-0831">Ubiquinone biosynthesis</keyword>
<dbReference type="EC" id="2.1.1.-" evidence="5"/>
<proteinExistence type="inferred from homology"/>
<dbReference type="PANTHER" id="PTHR43464">
    <property type="entry name" value="METHYLTRANSFERASE"/>
    <property type="match status" value="1"/>
</dbReference>
<reference evidence="6" key="1">
    <citation type="submission" date="2015-01" db="EMBL/GenBank/DDBJ databases">
        <title>Transcriptome Assembly of Fopius arisanus.</title>
        <authorList>
            <person name="Geib S."/>
        </authorList>
    </citation>
    <scope>NUCLEOTIDE SEQUENCE</scope>
</reference>
<dbReference type="EC" id="2.1.1.114" evidence="5"/>
<comment type="catalytic activity">
    <reaction evidence="5">
        <text>a 3,4-dihydroxy-5-(all-trans-polyprenyl)benzoate + S-adenosyl-L-methionine = a 4-hydroxy-3-methoxy-5-(all-trans-polyprenyl)benzoate + S-adenosyl-L-homocysteine + H(+)</text>
        <dbReference type="Rhea" id="RHEA:44452"/>
        <dbReference type="Rhea" id="RHEA-COMP:10930"/>
        <dbReference type="Rhea" id="RHEA-COMP:10931"/>
        <dbReference type="ChEBI" id="CHEBI:15378"/>
        <dbReference type="ChEBI" id="CHEBI:57856"/>
        <dbReference type="ChEBI" id="CHEBI:59789"/>
        <dbReference type="ChEBI" id="CHEBI:64694"/>
        <dbReference type="ChEBI" id="CHEBI:84443"/>
        <dbReference type="EC" id="2.1.1.114"/>
    </reaction>
</comment>
<feature type="binding site" evidence="5">
    <location>
        <position position="171"/>
    </location>
    <ligand>
        <name>S-adenosyl-L-methionine</name>
        <dbReference type="ChEBI" id="CHEBI:59789"/>
    </ligand>
</feature>
<dbReference type="GO" id="GO:0046872">
    <property type="term" value="F:metal ion binding"/>
    <property type="evidence" value="ECO:0007669"/>
    <property type="project" value="UniProtKB-KW"/>
</dbReference>
<evidence type="ECO:0000313" key="6">
    <source>
        <dbReference type="EMBL" id="JAG72644.1"/>
    </source>
</evidence>
<reference evidence="8" key="2">
    <citation type="submission" date="2025-04" db="UniProtKB">
        <authorList>
            <consortium name="RefSeq"/>
        </authorList>
    </citation>
    <scope>IDENTIFICATION</scope>
    <source>
        <strain evidence="8">USDA-PBARC FA_bdor</strain>
        <tissue evidence="8">Whole organism</tissue>
    </source>
</reference>
<dbReference type="KEGG" id="fas:105267509"/>
<sequence>MSLTVIKRYLTSSLVPLTRHCSTQTIKPIPEVPKSKGTTVDSNDVKQHGELCDKWWDLDGPMKALHTLNPLRVQLVRDGLANVGWREVNPAHPLEGVKILDVGCGGGILSEPLARIGASVTGLDMSKNLIELAKSHAIRDPSLSGRLTYLNTSIEEYIRTNAGIYDAIVASEILEHVADQELFLKCCADSVKPGGSIFITTMNKTIPSYVGGIVAAEYILKILPVGTHDWKKFISPEEVQRMLDKVGCRTKLIHGEFYNPISNRWTWISSTAVNYALHAIKTEEIKK</sequence>
<dbReference type="AlphaFoldDB" id="A0A0C9QQG2"/>
<comment type="catalytic activity">
    <reaction evidence="5">
        <text>a 3-demethylubiquinol + S-adenosyl-L-methionine = a ubiquinol + S-adenosyl-L-homocysteine + H(+)</text>
        <dbReference type="Rhea" id="RHEA:44380"/>
        <dbReference type="Rhea" id="RHEA-COMP:9566"/>
        <dbReference type="Rhea" id="RHEA-COMP:10914"/>
        <dbReference type="ChEBI" id="CHEBI:15378"/>
        <dbReference type="ChEBI" id="CHEBI:17976"/>
        <dbReference type="ChEBI" id="CHEBI:57856"/>
        <dbReference type="ChEBI" id="CHEBI:59789"/>
        <dbReference type="ChEBI" id="CHEBI:84422"/>
        <dbReference type="EC" id="2.1.1.64"/>
    </reaction>
</comment>
<evidence type="ECO:0000256" key="2">
    <source>
        <dbReference type="ARBA" id="ARBA00022679"/>
    </source>
</evidence>
<dbReference type="Gene3D" id="3.40.50.150">
    <property type="entry name" value="Vaccinia Virus protein VP39"/>
    <property type="match status" value="1"/>
</dbReference>
<comment type="function">
    <text evidence="5">O-methyltransferase required for two non-consecutive steps during ubiquinone biosynthesis. Catalyzes the 2 O-methylation of 3,4-dihydroxy-5-(all-trans-polyprenyl)benzoic acid into 4-hydroxy-3-methoxy-5-(all-trans-polyprenyl)benzoic acid. Also catalyzes the last step of ubiquinone biosynthesis by mediating methylation of 3-demethylubiquinone into ubiquinone. Also able to mediate the methylation of 3-demethylubiquinol into ubiquinol.</text>
</comment>
<dbReference type="SUPFAM" id="SSF53335">
    <property type="entry name" value="S-adenosyl-L-methionine-dependent methyltransferases"/>
    <property type="match status" value="1"/>
</dbReference>
<dbReference type="EC" id="2.1.1.64" evidence="5"/>
<accession>A0A9R1U2F4</accession>
<evidence type="ECO:0000313" key="7">
    <source>
        <dbReference type="Proteomes" id="UP000694866"/>
    </source>
</evidence>
<feature type="binding site" evidence="5">
    <location>
        <position position="124"/>
    </location>
    <ligand>
        <name>S-adenosyl-L-methionine</name>
        <dbReference type="ChEBI" id="CHEBI:59789"/>
    </ligand>
</feature>
<keyword evidence="5" id="KW-0496">Mitochondrion</keyword>
<dbReference type="InterPro" id="IPR029063">
    <property type="entry name" value="SAM-dependent_MTases_sf"/>
</dbReference>
<keyword evidence="5" id="KW-0999">Mitochondrion inner membrane</keyword>
<dbReference type="InterPro" id="IPR010233">
    <property type="entry name" value="UbiG_MeTrfase"/>
</dbReference>
<dbReference type="Pfam" id="PF13489">
    <property type="entry name" value="Methyltransf_23"/>
    <property type="match status" value="1"/>
</dbReference>
<dbReference type="UniPathway" id="UPA00232"/>
<dbReference type="EMBL" id="GBYB01002877">
    <property type="protein sequence ID" value="JAG72644.1"/>
    <property type="molecule type" value="Transcribed_RNA"/>
</dbReference>
<dbReference type="GO" id="GO:0010420">
    <property type="term" value="F:polyprenyldihydroxybenzoate methyltransferase activity"/>
    <property type="evidence" value="ECO:0007669"/>
    <property type="project" value="UniProtKB-UniRule"/>
</dbReference>
<dbReference type="GO" id="GO:0031314">
    <property type="term" value="C:extrinsic component of mitochondrial inner membrane"/>
    <property type="evidence" value="ECO:0007669"/>
    <property type="project" value="UniProtKB-UniRule"/>
</dbReference>
<comment type="catalytic activity">
    <reaction evidence="5">
        <text>a 3-demethylubiquinone + S-adenosyl-L-methionine = a ubiquinone + S-adenosyl-L-homocysteine</text>
        <dbReference type="Rhea" id="RHEA:81215"/>
        <dbReference type="Rhea" id="RHEA-COMP:9565"/>
        <dbReference type="Rhea" id="RHEA-COMP:19654"/>
        <dbReference type="ChEBI" id="CHEBI:16389"/>
        <dbReference type="ChEBI" id="CHEBI:57856"/>
        <dbReference type="ChEBI" id="CHEBI:59789"/>
        <dbReference type="ChEBI" id="CHEBI:231825"/>
    </reaction>
</comment>
<keyword evidence="5" id="KW-0479">Metal-binding</keyword>
<protein>
    <recommendedName>
        <fullName evidence="5">Ubiquinone biosynthesis O-methyltransferase, mitochondrial</fullName>
    </recommendedName>
    <alternativeName>
        <fullName evidence="5">3-demethylubiquinol 3-O-methyltransferase</fullName>
        <ecNumber evidence="5">2.1.1.64</ecNumber>
    </alternativeName>
    <alternativeName>
        <fullName evidence="5">3-demethylubiquinone 3-O-methyltransferase</fullName>
        <ecNumber evidence="5">2.1.1.-</ecNumber>
    </alternativeName>
    <alternativeName>
        <fullName evidence="5">Polyprenyldihydroxybenzoate methyltransferase</fullName>
        <ecNumber evidence="5">2.1.1.114</ecNumber>
    </alternativeName>
</protein>
<feature type="binding site" evidence="5">
    <location>
        <position position="175"/>
    </location>
    <ligand>
        <name>Mg(2+)</name>
        <dbReference type="ChEBI" id="CHEBI:18420"/>
    </ligand>
</feature>
<keyword evidence="7" id="KW-1185">Reference proteome</keyword>
<comment type="cofactor">
    <cofactor evidence="5">
        <name>Mg(2+)</name>
        <dbReference type="ChEBI" id="CHEBI:18420"/>
    </cofactor>
</comment>
<dbReference type="CDD" id="cd02440">
    <property type="entry name" value="AdoMet_MTases"/>
    <property type="match status" value="1"/>
</dbReference>
<comment type="similarity">
    <text evidence="5">Belongs to the class I-like SAM-binding methyltransferase superfamily. UbiG/COQ3 family.</text>
</comment>
<feature type="binding site" evidence="5">
    <location>
        <position position="72"/>
    </location>
    <ligand>
        <name>S-adenosyl-L-methionine</name>
        <dbReference type="ChEBI" id="CHEBI:59789"/>
    </ligand>
</feature>
<keyword evidence="4 5" id="KW-0949">S-adenosyl-L-methionine</keyword>